<evidence type="ECO:0000313" key="17">
    <source>
        <dbReference type="Proteomes" id="UP000016960"/>
    </source>
</evidence>
<dbReference type="GO" id="GO:0003919">
    <property type="term" value="F:FMN adenylyltransferase activity"/>
    <property type="evidence" value="ECO:0007669"/>
    <property type="project" value="UniProtKB-UniRule"/>
</dbReference>
<evidence type="ECO:0000256" key="2">
    <source>
        <dbReference type="ARBA" id="ARBA00005201"/>
    </source>
</evidence>
<keyword evidence="5 14" id="KW-0808">Transferase</keyword>
<dbReference type="PIRSF" id="PIRSF004491">
    <property type="entry name" value="FAD_Synth"/>
    <property type="match status" value="1"/>
</dbReference>
<dbReference type="RefSeq" id="WP_022607663.1">
    <property type="nucleotide sequence ID" value="NZ_ASSJ01000058.1"/>
</dbReference>
<dbReference type="CDD" id="cd02064">
    <property type="entry name" value="FAD_synthetase_N"/>
    <property type="match status" value="1"/>
</dbReference>
<dbReference type="PATRIC" id="fig|582515.4.peg.2742"/>
<dbReference type="GO" id="GO:0008531">
    <property type="term" value="F:riboflavin kinase activity"/>
    <property type="evidence" value="ECO:0007669"/>
    <property type="project" value="UniProtKB-UniRule"/>
</dbReference>
<dbReference type="InterPro" id="IPR014729">
    <property type="entry name" value="Rossmann-like_a/b/a_fold"/>
</dbReference>
<dbReference type="PANTHER" id="PTHR22749:SF6">
    <property type="entry name" value="RIBOFLAVIN KINASE"/>
    <property type="match status" value="1"/>
</dbReference>
<dbReference type="Pfam" id="PF06574">
    <property type="entry name" value="FAD_syn"/>
    <property type="match status" value="1"/>
</dbReference>
<dbReference type="InterPro" id="IPR023465">
    <property type="entry name" value="Riboflavin_kinase_dom_sf"/>
</dbReference>
<dbReference type="GO" id="GO:0009231">
    <property type="term" value="P:riboflavin biosynthetic process"/>
    <property type="evidence" value="ECO:0007669"/>
    <property type="project" value="InterPro"/>
</dbReference>
<dbReference type="Pfam" id="PF01687">
    <property type="entry name" value="Flavokinase"/>
    <property type="match status" value="1"/>
</dbReference>
<proteinExistence type="inferred from homology"/>
<evidence type="ECO:0000256" key="8">
    <source>
        <dbReference type="ARBA" id="ARBA00022777"/>
    </source>
</evidence>
<comment type="caution">
    <text evidence="16">The sequence shown here is derived from an EMBL/GenBank/DDBJ whole genome shotgun (WGS) entry which is preliminary data.</text>
</comment>
<dbReference type="InterPro" id="IPR015865">
    <property type="entry name" value="Riboflavin_kinase_bac/euk"/>
</dbReference>
<dbReference type="STRING" id="582515.KR51_00024300"/>
<dbReference type="GO" id="GO:0009398">
    <property type="term" value="P:FMN biosynthetic process"/>
    <property type="evidence" value="ECO:0007669"/>
    <property type="project" value="UniProtKB-UniRule"/>
</dbReference>
<dbReference type="NCBIfam" id="TIGR00083">
    <property type="entry name" value="ribF"/>
    <property type="match status" value="1"/>
</dbReference>
<dbReference type="EC" id="2.7.7.2" evidence="14"/>
<keyword evidence="6 14" id="KW-0548">Nucleotidyltransferase</keyword>
<evidence type="ECO:0000256" key="12">
    <source>
        <dbReference type="ARBA" id="ARBA00047880"/>
    </source>
</evidence>
<comment type="similarity">
    <text evidence="14">Belongs to the ribF family.</text>
</comment>
<evidence type="ECO:0000256" key="14">
    <source>
        <dbReference type="PIRNR" id="PIRNR004491"/>
    </source>
</evidence>
<dbReference type="UniPathway" id="UPA00276">
    <property type="reaction ID" value="UER00406"/>
</dbReference>
<name>U5DHC5_9CHRO</name>
<dbReference type="GO" id="GO:0006747">
    <property type="term" value="P:FAD biosynthetic process"/>
    <property type="evidence" value="ECO:0007669"/>
    <property type="project" value="UniProtKB-UniRule"/>
</dbReference>
<gene>
    <name evidence="16" type="ORF">KR51_00024300</name>
</gene>
<comment type="catalytic activity">
    <reaction evidence="13 14">
        <text>FMN + ATP + H(+) = FAD + diphosphate</text>
        <dbReference type="Rhea" id="RHEA:17237"/>
        <dbReference type="ChEBI" id="CHEBI:15378"/>
        <dbReference type="ChEBI" id="CHEBI:30616"/>
        <dbReference type="ChEBI" id="CHEBI:33019"/>
        <dbReference type="ChEBI" id="CHEBI:57692"/>
        <dbReference type="ChEBI" id="CHEBI:58210"/>
        <dbReference type="EC" id="2.7.7.2"/>
    </reaction>
</comment>
<dbReference type="EMBL" id="ASSJ01000058">
    <property type="protein sequence ID" value="ERN41011.1"/>
    <property type="molecule type" value="Genomic_DNA"/>
</dbReference>
<dbReference type="UniPathway" id="UPA00277">
    <property type="reaction ID" value="UER00407"/>
</dbReference>
<evidence type="ECO:0000256" key="11">
    <source>
        <dbReference type="ARBA" id="ARBA00023268"/>
    </source>
</evidence>
<keyword evidence="7 14" id="KW-0547">Nucleotide-binding</keyword>
<dbReference type="Proteomes" id="UP000016960">
    <property type="component" value="Unassembled WGS sequence"/>
</dbReference>
<feature type="domain" description="Riboflavin kinase" evidence="15">
    <location>
        <begin position="179"/>
        <end position="327"/>
    </location>
</feature>
<dbReference type="NCBIfam" id="NF004160">
    <property type="entry name" value="PRK05627.1-3"/>
    <property type="match status" value="1"/>
</dbReference>
<keyword evidence="9 14" id="KW-0274">FAD</keyword>
<keyword evidence="10 14" id="KW-0067">ATP-binding</keyword>
<comment type="pathway">
    <text evidence="1 14">Cofactor biosynthesis; FAD biosynthesis; FAD from FMN: step 1/1.</text>
</comment>
<evidence type="ECO:0000256" key="7">
    <source>
        <dbReference type="ARBA" id="ARBA00022741"/>
    </source>
</evidence>
<evidence type="ECO:0000256" key="6">
    <source>
        <dbReference type="ARBA" id="ARBA00022695"/>
    </source>
</evidence>
<evidence type="ECO:0000256" key="1">
    <source>
        <dbReference type="ARBA" id="ARBA00004726"/>
    </source>
</evidence>
<dbReference type="SMART" id="SM00904">
    <property type="entry name" value="Flavokinase"/>
    <property type="match status" value="1"/>
</dbReference>
<dbReference type="Gene3D" id="3.40.50.620">
    <property type="entry name" value="HUPs"/>
    <property type="match status" value="1"/>
</dbReference>
<evidence type="ECO:0000256" key="5">
    <source>
        <dbReference type="ARBA" id="ARBA00022679"/>
    </source>
</evidence>
<dbReference type="eggNOG" id="COG0196">
    <property type="taxonomic scope" value="Bacteria"/>
</dbReference>
<dbReference type="PANTHER" id="PTHR22749">
    <property type="entry name" value="RIBOFLAVIN KINASE/FMN ADENYLYLTRANSFERASE"/>
    <property type="match status" value="1"/>
</dbReference>
<protein>
    <recommendedName>
        <fullName evidence="14">Riboflavin biosynthesis protein</fullName>
    </recommendedName>
    <domain>
        <recommendedName>
            <fullName evidence="14">Riboflavin kinase</fullName>
            <ecNumber evidence="14">2.7.1.26</ecNumber>
        </recommendedName>
        <alternativeName>
            <fullName evidence="14">Flavokinase</fullName>
        </alternativeName>
    </domain>
    <domain>
        <recommendedName>
            <fullName evidence="14">FMN adenylyltransferase</fullName>
            <ecNumber evidence="14">2.7.7.2</ecNumber>
        </recommendedName>
        <alternativeName>
            <fullName evidence="14">FAD pyrophosphorylase</fullName>
        </alternativeName>
        <alternativeName>
            <fullName evidence="14">FAD synthase</fullName>
        </alternativeName>
    </domain>
</protein>
<keyword evidence="8 14" id="KW-0418">Kinase</keyword>
<dbReference type="GO" id="GO:0005524">
    <property type="term" value="F:ATP binding"/>
    <property type="evidence" value="ECO:0007669"/>
    <property type="project" value="UniProtKB-UniRule"/>
</dbReference>
<dbReference type="SUPFAM" id="SSF82114">
    <property type="entry name" value="Riboflavin kinase-like"/>
    <property type="match status" value="1"/>
</dbReference>
<dbReference type="InterPro" id="IPR002606">
    <property type="entry name" value="Riboflavin_kinase_bac"/>
</dbReference>
<comment type="pathway">
    <text evidence="2 14">Cofactor biosynthesis; FMN biosynthesis; FMN from riboflavin (ATP route): step 1/1.</text>
</comment>
<dbReference type="InterPro" id="IPR015864">
    <property type="entry name" value="FAD_synthase"/>
</dbReference>
<organism evidence="16 17">
    <name type="scientific">Rubidibacter lacunae KORDI 51-2</name>
    <dbReference type="NCBI Taxonomy" id="582515"/>
    <lineage>
        <taxon>Bacteria</taxon>
        <taxon>Bacillati</taxon>
        <taxon>Cyanobacteriota</taxon>
        <taxon>Cyanophyceae</taxon>
        <taxon>Oscillatoriophycideae</taxon>
        <taxon>Chroococcales</taxon>
        <taxon>Aphanothecaceae</taxon>
        <taxon>Rubidibacter</taxon>
    </lineage>
</organism>
<evidence type="ECO:0000259" key="15">
    <source>
        <dbReference type="SMART" id="SM00904"/>
    </source>
</evidence>
<dbReference type="Gene3D" id="2.40.30.30">
    <property type="entry name" value="Riboflavin kinase-like"/>
    <property type="match status" value="1"/>
</dbReference>
<dbReference type="InterPro" id="IPR023468">
    <property type="entry name" value="Riboflavin_kinase"/>
</dbReference>
<evidence type="ECO:0000256" key="13">
    <source>
        <dbReference type="ARBA" id="ARBA00049494"/>
    </source>
</evidence>
<dbReference type="FunCoup" id="U5DHC5">
    <property type="interactions" value="393"/>
</dbReference>
<comment type="catalytic activity">
    <reaction evidence="12 14">
        <text>riboflavin + ATP = FMN + ADP + H(+)</text>
        <dbReference type="Rhea" id="RHEA:14357"/>
        <dbReference type="ChEBI" id="CHEBI:15378"/>
        <dbReference type="ChEBI" id="CHEBI:30616"/>
        <dbReference type="ChEBI" id="CHEBI:57986"/>
        <dbReference type="ChEBI" id="CHEBI:58210"/>
        <dbReference type="ChEBI" id="CHEBI:456216"/>
        <dbReference type="EC" id="2.7.1.26"/>
    </reaction>
</comment>
<dbReference type="OrthoDB" id="9803667at2"/>
<dbReference type="FunFam" id="3.40.50.620:FF:000021">
    <property type="entry name" value="Riboflavin biosynthesis protein"/>
    <property type="match status" value="1"/>
</dbReference>
<evidence type="ECO:0000256" key="4">
    <source>
        <dbReference type="ARBA" id="ARBA00022643"/>
    </source>
</evidence>
<dbReference type="AlphaFoldDB" id="U5DHC5"/>
<dbReference type="InParanoid" id="U5DHC5"/>
<reference evidence="16 17" key="1">
    <citation type="submission" date="2013-05" db="EMBL/GenBank/DDBJ databases">
        <title>Draft genome sequence of Rubidibacter lacunae KORDI 51-2.</title>
        <authorList>
            <person name="Choi D.H."/>
            <person name="Noh J.H."/>
            <person name="Kwon K.-K."/>
            <person name="Lee J.-H."/>
            <person name="Ryu J.-Y."/>
        </authorList>
    </citation>
    <scope>NUCLEOTIDE SEQUENCE [LARGE SCALE GENOMIC DNA]</scope>
    <source>
        <strain evidence="16 17">KORDI 51-2</strain>
    </source>
</reference>
<accession>U5DHC5</accession>
<keyword evidence="4 14" id="KW-0288">FMN</keyword>
<evidence type="ECO:0000256" key="10">
    <source>
        <dbReference type="ARBA" id="ARBA00022840"/>
    </source>
</evidence>
<evidence type="ECO:0000256" key="3">
    <source>
        <dbReference type="ARBA" id="ARBA00022630"/>
    </source>
</evidence>
<keyword evidence="11" id="KW-0511">Multifunctional enzyme</keyword>
<evidence type="ECO:0000313" key="16">
    <source>
        <dbReference type="EMBL" id="ERN41011.1"/>
    </source>
</evidence>
<keyword evidence="3 14" id="KW-0285">Flavoprotein</keyword>
<sequence length="328" mass="35031">MHIASTTADILAPTALALGNFDGVHRGHQQVIRPVLAAADGMAARPTVVTFDPHPREFFSGERRLALTPLPEKAAYLNAIGIEQLVALRFDAALAALDPQTFVREVLVAQLQARFVSIGRDFCFGQQRAGTAEDLKAIATPDGIEVAIAGLELDGEARISSSRIRAALSEGKVATARQWLGRPYALCGTVVVGAQLGRKLGFPTANLQMPPNKFLPCHGVYYVRVTIGGAVGNDGRSSAASLGGATQRMNDANPILPGVMNLGVRPTVDGRQLRAEVHLLDWSGDLYGRAISVELLEFLRSERSFSSLDALKTQIAADCDAARRLASR</sequence>
<dbReference type="SUPFAM" id="SSF52374">
    <property type="entry name" value="Nucleotidylyl transferase"/>
    <property type="match status" value="1"/>
</dbReference>
<keyword evidence="17" id="KW-1185">Reference proteome</keyword>
<dbReference type="EC" id="2.7.1.26" evidence="14"/>
<evidence type="ECO:0000256" key="9">
    <source>
        <dbReference type="ARBA" id="ARBA00022827"/>
    </source>
</evidence>